<dbReference type="EMBL" id="JAVDXV010000008">
    <property type="protein sequence ID" value="MDR7334768.1"/>
    <property type="molecule type" value="Genomic_DNA"/>
</dbReference>
<evidence type="ECO:0000313" key="3">
    <source>
        <dbReference type="Proteomes" id="UP001180825"/>
    </source>
</evidence>
<feature type="signal peptide" evidence="1">
    <location>
        <begin position="1"/>
        <end position="23"/>
    </location>
</feature>
<reference evidence="2 3" key="1">
    <citation type="submission" date="2023-07" db="EMBL/GenBank/DDBJ databases">
        <title>Sorghum-associated microbial communities from plants grown in Nebraska, USA.</title>
        <authorList>
            <person name="Schachtman D."/>
        </authorList>
    </citation>
    <scope>NUCLEOTIDE SEQUENCE [LARGE SCALE GENOMIC DNA]</scope>
    <source>
        <strain evidence="2 3">BE316</strain>
    </source>
</reference>
<dbReference type="RefSeq" id="WP_310331422.1">
    <property type="nucleotide sequence ID" value="NZ_JAVDXV010000008.1"/>
</dbReference>
<proteinExistence type="predicted"/>
<protein>
    <recommendedName>
        <fullName evidence="4">DUF2125 domain-containing protein</fullName>
    </recommendedName>
</protein>
<evidence type="ECO:0008006" key="4">
    <source>
        <dbReference type="Google" id="ProtNLM"/>
    </source>
</evidence>
<accession>A0ABU2ADU3</accession>
<organism evidence="2 3">
    <name type="scientific">Roseateles asaccharophilus</name>
    <dbReference type="NCBI Taxonomy" id="582607"/>
    <lineage>
        <taxon>Bacteria</taxon>
        <taxon>Pseudomonadati</taxon>
        <taxon>Pseudomonadota</taxon>
        <taxon>Betaproteobacteria</taxon>
        <taxon>Burkholderiales</taxon>
        <taxon>Sphaerotilaceae</taxon>
        <taxon>Roseateles</taxon>
    </lineage>
</organism>
<keyword evidence="1" id="KW-0732">Signal</keyword>
<evidence type="ECO:0000256" key="1">
    <source>
        <dbReference type="SAM" id="SignalP"/>
    </source>
</evidence>
<name>A0ABU2ADU3_9BURK</name>
<evidence type="ECO:0000313" key="2">
    <source>
        <dbReference type="EMBL" id="MDR7334768.1"/>
    </source>
</evidence>
<gene>
    <name evidence="2" type="ORF">J2X21_003932</name>
</gene>
<keyword evidence="3" id="KW-1185">Reference proteome</keyword>
<sequence length="329" mass="34919">MSTSPLRLALASALFGLQLGAQAATQSPQVVTFDTTPRAGQHQRQTIDMQMTMKTRLEAGPAATDEQRAKIAQAAENMARTGPVKMTMKMAQTTQVGQPDAEGWLPLTVSSAAQGGQIEVGGRTMPMPPQANVNLAFTARFNPKDFSFDLQQSQGAEFNELMRAQGQAMVNEALQVAKALGQRSMKPGDSIEVPMNMALPVPIPGGAGKLDAKLRYTLNRVDRGVAHFDLSMTMQMALDAPLPAAAASEASAAPAAPQTLNMQMNGSGTGTSSLRLSDRLPLASQLAMDVKMDMQGPDNGRMFMDMQMQMKAKGESLAKPAAAPAKKKS</sequence>
<feature type="chain" id="PRO_5046353432" description="DUF2125 domain-containing protein" evidence="1">
    <location>
        <begin position="24"/>
        <end position="329"/>
    </location>
</feature>
<dbReference type="Proteomes" id="UP001180825">
    <property type="component" value="Unassembled WGS sequence"/>
</dbReference>
<comment type="caution">
    <text evidence="2">The sequence shown here is derived from an EMBL/GenBank/DDBJ whole genome shotgun (WGS) entry which is preliminary data.</text>
</comment>